<dbReference type="OrthoDB" id="9917973at2"/>
<comment type="caution">
    <text evidence="2">The sequence shown here is derived from an EMBL/GenBank/DDBJ whole genome shotgun (WGS) entry which is preliminary data.</text>
</comment>
<dbReference type="EMBL" id="AFAY01000035">
    <property type="protein sequence ID" value="EGF10490.1"/>
    <property type="molecule type" value="Genomic_DNA"/>
</dbReference>
<feature type="region of interest" description="Disordered" evidence="1">
    <location>
        <begin position="80"/>
        <end position="101"/>
    </location>
</feature>
<evidence type="ECO:0000313" key="2">
    <source>
        <dbReference type="EMBL" id="EGF10490.1"/>
    </source>
</evidence>
<accession>F2BD94</accession>
<keyword evidence="3" id="KW-1185">Reference proteome</keyword>
<evidence type="ECO:0000256" key="1">
    <source>
        <dbReference type="SAM" id="MobiDB-lite"/>
    </source>
</evidence>
<sequence>MQAKQPKRNPPAPKPCLAAYALPSGEGSLNYTFTPLGYFPTKRAAKAALADIIAQHPAAVWLVLETKRKTPSAVFDLLASEAQKRGIGPTTESTEKQHENR</sequence>
<reference evidence="2 3" key="1">
    <citation type="submission" date="2011-02" db="EMBL/GenBank/DDBJ databases">
        <authorList>
            <person name="Muzny D."/>
            <person name="Qin X."/>
            <person name="Deng J."/>
            <person name="Jiang H."/>
            <person name="Liu Y."/>
            <person name="Qu J."/>
            <person name="Song X.-Z."/>
            <person name="Zhang L."/>
            <person name="Thornton R."/>
            <person name="Coyle M."/>
            <person name="Francisco L."/>
            <person name="Jackson L."/>
            <person name="Javaid M."/>
            <person name="Korchina V."/>
            <person name="Kovar C."/>
            <person name="Mata R."/>
            <person name="Mathew T."/>
            <person name="Ngo R."/>
            <person name="Nguyen L."/>
            <person name="Nguyen N."/>
            <person name="Okwuonu G."/>
            <person name="Ongeri F."/>
            <person name="Pham C."/>
            <person name="Simmons D."/>
            <person name="Wilczek-Boney K."/>
            <person name="Hale W."/>
            <person name="Jakkamsetti A."/>
            <person name="Pham P."/>
            <person name="Ruth R."/>
            <person name="San Lucas F."/>
            <person name="Warren J."/>
            <person name="Zhang J."/>
            <person name="Zhao Z."/>
            <person name="Zhou C."/>
            <person name="Zhu D."/>
            <person name="Lee S."/>
            <person name="Bess C."/>
            <person name="Blankenburg K."/>
            <person name="Forbes L."/>
            <person name="Fu Q."/>
            <person name="Gubbala S."/>
            <person name="Hirani K."/>
            <person name="Jayaseelan J.C."/>
            <person name="Lara F."/>
            <person name="Munidasa M."/>
            <person name="Palculict T."/>
            <person name="Patil S."/>
            <person name="Pu L.-L."/>
            <person name="Saada N."/>
            <person name="Tang L."/>
            <person name="Weissenberger G."/>
            <person name="Zhu Y."/>
            <person name="Hemphill L."/>
            <person name="Shang Y."/>
            <person name="Youmans B."/>
            <person name="Ayvaz T."/>
            <person name="Ross M."/>
            <person name="Santibanez J."/>
            <person name="Aqrawi P."/>
            <person name="Gross S."/>
            <person name="Joshi V."/>
            <person name="Fowler G."/>
            <person name="Nazareth L."/>
            <person name="Reid J."/>
            <person name="Worley K."/>
            <person name="Petrosino J."/>
            <person name="Highlander S."/>
            <person name="Gibbs R."/>
        </authorList>
    </citation>
    <scope>NUCLEOTIDE SEQUENCE [LARGE SCALE GENOMIC DNA]</scope>
    <source>
        <strain evidence="2 3">ATCC BAA-1200</strain>
    </source>
</reference>
<proteinExistence type="predicted"/>
<dbReference type="AlphaFoldDB" id="F2BD94"/>
<dbReference type="Proteomes" id="UP000004105">
    <property type="component" value="Unassembled WGS sequence"/>
</dbReference>
<dbReference type="RefSeq" id="WP_007342706.1">
    <property type="nucleotide sequence ID" value="NZ_GL878494.1"/>
</dbReference>
<organism evidence="2 3">
    <name type="scientific">Neisseria bacilliformis ATCC BAA-1200</name>
    <dbReference type="NCBI Taxonomy" id="888742"/>
    <lineage>
        <taxon>Bacteria</taxon>
        <taxon>Pseudomonadati</taxon>
        <taxon>Pseudomonadota</taxon>
        <taxon>Betaproteobacteria</taxon>
        <taxon>Neisseriales</taxon>
        <taxon>Neisseriaceae</taxon>
        <taxon>Neisseria</taxon>
    </lineage>
</organism>
<name>F2BD94_9NEIS</name>
<evidence type="ECO:0000313" key="3">
    <source>
        <dbReference type="Proteomes" id="UP000004105"/>
    </source>
</evidence>
<dbReference type="HOGENOM" id="CLU_2288525_0_0_4"/>
<protein>
    <submittedName>
        <fullName evidence="2">Uncharacterized protein</fullName>
    </submittedName>
</protein>
<gene>
    <name evidence="2" type="ORF">HMPREF9123_1700</name>
</gene>